<protein>
    <submittedName>
        <fullName evidence="1">RNA polymerase sigma factor</fullName>
    </submittedName>
</protein>
<evidence type="ECO:0000313" key="2">
    <source>
        <dbReference type="Proteomes" id="UP000033016"/>
    </source>
</evidence>
<dbReference type="Proteomes" id="UP000033016">
    <property type="component" value="Segment"/>
</dbReference>
<keyword evidence="2" id="KW-1185">Reference proteome</keyword>
<dbReference type="KEGG" id="vg:26661000"/>
<dbReference type="OrthoDB" id="6806at10239"/>
<dbReference type="RefSeq" id="YP_009196909.1">
    <property type="nucleotide sequence ID" value="NC_028777.1"/>
</dbReference>
<organism evidence="1 2">
    <name type="scientific">Bacillus phage Stills</name>
    <dbReference type="NCBI Taxonomy" id="1610833"/>
    <lineage>
        <taxon>Viruses</taxon>
        <taxon>Duplodnaviria</taxon>
        <taxon>Heunggongvirae</taxon>
        <taxon>Uroviricota</taxon>
        <taxon>Caudoviricetes</taxon>
        <taxon>Slashvirus</taxon>
        <taxon>Slashvirus stills</taxon>
    </lineage>
</organism>
<dbReference type="EMBL" id="KP696448">
    <property type="protein sequence ID" value="AKC02652.1"/>
    <property type="molecule type" value="Genomic_DNA"/>
</dbReference>
<dbReference type="InterPro" id="IPR013324">
    <property type="entry name" value="RNA_pol_sigma_r3/r4-like"/>
</dbReference>
<proteinExistence type="predicted"/>
<accession>A0A0E3X9H9</accession>
<dbReference type="GeneID" id="26661000"/>
<evidence type="ECO:0000313" key="1">
    <source>
        <dbReference type="EMBL" id="AKC02652.1"/>
    </source>
</evidence>
<gene>
    <name evidence="1" type="ORF">CPT_Stills24</name>
</gene>
<reference evidence="1 2" key="1">
    <citation type="journal article" date="2015" name="Genome Announc.">
        <title>Complete Genome Sequence of Bacillus megaterium Siphophage Stills.</title>
        <authorList>
            <person name="Lee S.S."/>
            <person name="Kongari R.R."/>
            <person name="Hernandez A.C."/>
            <person name="Kuty Everett G.F."/>
        </authorList>
    </citation>
    <scope>NUCLEOTIDE SEQUENCE [LARGE SCALE GENOMIC DNA]</scope>
</reference>
<sequence>MTINEFLNQIEEFNSVNEKVLFCQSIIDNSSDKEVVQAAQSFLDYTRDWAVSMIEKIKEGDENAFDELINVKDMRNFIHHYAYHIDKFHHFNFDTNEIVNEIIVQMFYHVKKNYRIYHEPHELSLLIVSMRGWIRQKVSKILVDNNIADGHEEFNERSVSEKWRDESDITLEEVLEKCLTDDERIVFDLRFHDDLTFVKMGEQLGKSKDTMQRKYLAIIDKIKNYLEKVSDKEWLM</sequence>
<name>A0A0E3X9H9_9CAUD</name>
<dbReference type="SUPFAM" id="SSF88659">
    <property type="entry name" value="Sigma3 and sigma4 domains of RNA polymerase sigma factors"/>
    <property type="match status" value="1"/>
</dbReference>
<reference evidence="2" key="2">
    <citation type="submission" date="2015-01" db="EMBL/GenBank/DDBJ databases">
        <title>Complete Genome of Bacillus megaterium Siphophage Stills.</title>
        <authorList>
            <person name="Lee S.S."/>
            <person name="Kongari R.R."/>
            <person name="Hernandez A.C."/>
            <person name="Everett G.F.K."/>
        </authorList>
    </citation>
    <scope>NUCLEOTIDE SEQUENCE [LARGE SCALE GENOMIC DNA]</scope>
</reference>